<evidence type="ECO:0000256" key="2">
    <source>
        <dbReference type="ARBA" id="ARBA00023239"/>
    </source>
</evidence>
<dbReference type="InterPro" id="IPR012997">
    <property type="entry name" value="RplA"/>
</dbReference>
<dbReference type="EMBL" id="PIQA01000001">
    <property type="protein sequence ID" value="RUO67343.1"/>
    <property type="molecule type" value="Genomic_DNA"/>
</dbReference>
<keyword evidence="4" id="KW-0564">Palmitate</keyword>
<accession>A0A432YVI9</accession>
<evidence type="ECO:0000256" key="5">
    <source>
        <dbReference type="RuleBase" id="RU003495"/>
    </source>
</evidence>
<dbReference type="GO" id="GO:0008932">
    <property type="term" value="F:lytic endotransglycosylase activity"/>
    <property type="evidence" value="ECO:0007669"/>
    <property type="project" value="UniProtKB-UniRule"/>
</dbReference>
<keyword evidence="4" id="KW-1003">Cell membrane</keyword>
<name>A0A432YVI9_9GAMM</name>
<dbReference type="NCBIfam" id="TIGR00413">
    <property type="entry name" value="rlpA"/>
    <property type="match status" value="1"/>
</dbReference>
<keyword evidence="3 4" id="KW-0961">Cell wall biogenesis/degradation</keyword>
<dbReference type="InterPro" id="IPR036908">
    <property type="entry name" value="RlpA-like_sf"/>
</dbReference>
<dbReference type="EC" id="4.2.2.-" evidence="4"/>
<comment type="subcellular location">
    <subcellularLocation>
        <location evidence="4">Cell membrane</location>
        <topology evidence="4">Lipid-anchor</topology>
    </subcellularLocation>
</comment>
<dbReference type="AlphaFoldDB" id="A0A432YVI9"/>
<evidence type="ECO:0000256" key="4">
    <source>
        <dbReference type="HAMAP-Rule" id="MF_02071"/>
    </source>
</evidence>
<dbReference type="PROSITE" id="PS51257">
    <property type="entry name" value="PROKAR_LIPOPROTEIN"/>
    <property type="match status" value="1"/>
</dbReference>
<dbReference type="Gene3D" id="2.40.40.10">
    <property type="entry name" value="RlpA-like domain"/>
    <property type="match status" value="1"/>
</dbReference>
<keyword evidence="1" id="KW-0732">Signal</keyword>
<dbReference type="Pfam" id="PF03330">
    <property type="entry name" value="DPBB_1"/>
    <property type="match status" value="1"/>
</dbReference>
<protein>
    <recommendedName>
        <fullName evidence="4">Endolytic peptidoglycan transglycosylase RlpA</fullName>
        <ecNumber evidence="4">4.2.2.-</ecNumber>
    </recommendedName>
</protein>
<dbReference type="InterPro" id="IPR036680">
    <property type="entry name" value="SPOR-like_sf"/>
</dbReference>
<proteinExistence type="inferred from homology"/>
<dbReference type="RefSeq" id="WP_126751021.1">
    <property type="nucleotide sequence ID" value="NZ_JBHUMT010000016.1"/>
</dbReference>
<dbReference type="CDD" id="cd22268">
    <property type="entry name" value="DPBB_RlpA-like"/>
    <property type="match status" value="1"/>
</dbReference>
<feature type="domain" description="RlpA-like protein double-psi beta-barrel" evidence="6">
    <location>
        <begin position="80"/>
        <end position="169"/>
    </location>
</feature>
<evidence type="ECO:0000259" key="6">
    <source>
        <dbReference type="Pfam" id="PF03330"/>
    </source>
</evidence>
<dbReference type="GO" id="GO:0042834">
    <property type="term" value="F:peptidoglycan binding"/>
    <property type="evidence" value="ECO:0007669"/>
    <property type="project" value="InterPro"/>
</dbReference>
<dbReference type="PANTHER" id="PTHR34183">
    <property type="entry name" value="ENDOLYTIC PEPTIDOGLYCAN TRANSGLYCOSYLASE RLPA"/>
    <property type="match status" value="1"/>
</dbReference>
<evidence type="ECO:0000256" key="1">
    <source>
        <dbReference type="ARBA" id="ARBA00022729"/>
    </source>
</evidence>
<dbReference type="GO" id="GO:0009279">
    <property type="term" value="C:cell outer membrane"/>
    <property type="evidence" value="ECO:0007669"/>
    <property type="project" value="TreeGrafter"/>
</dbReference>
<keyword evidence="4" id="KW-0472">Membrane</keyword>
<evidence type="ECO:0000256" key="3">
    <source>
        <dbReference type="ARBA" id="ARBA00023316"/>
    </source>
</evidence>
<dbReference type="GO" id="GO:0005886">
    <property type="term" value="C:plasma membrane"/>
    <property type="evidence" value="ECO:0007669"/>
    <property type="project" value="UniProtKB-SubCell"/>
</dbReference>
<dbReference type="GO" id="GO:0000270">
    <property type="term" value="P:peptidoglycan metabolic process"/>
    <property type="evidence" value="ECO:0007669"/>
    <property type="project" value="UniProtKB-UniRule"/>
</dbReference>
<sequence length="273" mass="30133">MRAASLLYCSLITVLVVGCSSKPSGRYSQHHDSAPTRLPTQAELRNAVPVPEPHSPQGNRDYEVFGKQYEVMEQAQGYVEEGYASWYGNKFHGHLTSNGEYYDMYSMTAAHTSLPLPTYVKVTNLSNERSVIVRVNDRGPFHPERIIDLSFAAAYKLDMLDSGTAHVRVEAINLKTPLASAGEQPATSSYHIQLVASSDKQRLSQIKDQLPTTLKEIATTEQNDGLYKLVLGPVPEHESHDLLEQVRASGYPKAFRVKATQNTTAAPDGTAQN</sequence>
<comment type="function">
    <text evidence="4">Lytic transglycosylase with a strong preference for naked glycan strands that lack stem peptides.</text>
</comment>
<dbReference type="SUPFAM" id="SSF110997">
    <property type="entry name" value="Sporulation related repeat"/>
    <property type="match status" value="1"/>
</dbReference>
<keyword evidence="4" id="KW-0449">Lipoprotein</keyword>
<keyword evidence="2 4" id="KW-0456">Lyase</keyword>
<dbReference type="Pfam" id="PF05036">
    <property type="entry name" value="SPOR"/>
    <property type="match status" value="1"/>
</dbReference>
<organism evidence="8 9">
    <name type="scientific">Idiomarina piscisalsi</name>
    <dbReference type="NCBI Taxonomy" id="1096243"/>
    <lineage>
        <taxon>Bacteria</taxon>
        <taxon>Pseudomonadati</taxon>
        <taxon>Pseudomonadota</taxon>
        <taxon>Gammaproteobacteria</taxon>
        <taxon>Alteromonadales</taxon>
        <taxon>Idiomarinaceae</taxon>
        <taxon>Idiomarina</taxon>
    </lineage>
</organism>
<evidence type="ECO:0000259" key="7">
    <source>
        <dbReference type="Pfam" id="PF05036"/>
    </source>
</evidence>
<dbReference type="FunFam" id="2.40.40.10:FF:000003">
    <property type="entry name" value="Endolytic peptidoglycan transglycosylase RlpA"/>
    <property type="match status" value="1"/>
</dbReference>
<dbReference type="Proteomes" id="UP000288361">
    <property type="component" value="Unassembled WGS sequence"/>
</dbReference>
<evidence type="ECO:0000313" key="8">
    <source>
        <dbReference type="EMBL" id="RUO67343.1"/>
    </source>
</evidence>
<dbReference type="InterPro" id="IPR034718">
    <property type="entry name" value="RlpA"/>
</dbReference>
<reference evidence="8 9" key="1">
    <citation type="journal article" date="2011" name="Front. Microbiol.">
        <title>Genomic signatures of strain selection and enhancement in Bacillus atrophaeus var. globigii, a historical biowarfare simulant.</title>
        <authorList>
            <person name="Gibbons H.S."/>
            <person name="Broomall S.M."/>
            <person name="McNew L.A."/>
            <person name="Daligault H."/>
            <person name="Chapman C."/>
            <person name="Bruce D."/>
            <person name="Karavis M."/>
            <person name="Krepps M."/>
            <person name="McGregor P.A."/>
            <person name="Hong C."/>
            <person name="Park K.H."/>
            <person name="Akmal A."/>
            <person name="Feldman A."/>
            <person name="Lin J.S."/>
            <person name="Chang W.E."/>
            <person name="Higgs B.W."/>
            <person name="Demirev P."/>
            <person name="Lindquist J."/>
            <person name="Liem A."/>
            <person name="Fochler E."/>
            <person name="Read T.D."/>
            <person name="Tapia R."/>
            <person name="Johnson S."/>
            <person name="Bishop-Lilly K.A."/>
            <person name="Detter C."/>
            <person name="Han C."/>
            <person name="Sozhamannan S."/>
            <person name="Rosenzweig C.N."/>
            <person name="Skowronski E.W."/>
        </authorList>
    </citation>
    <scope>NUCLEOTIDE SEQUENCE [LARGE SCALE GENOMIC DNA]</scope>
    <source>
        <strain evidence="8 9">TPS4-2</strain>
    </source>
</reference>
<comment type="similarity">
    <text evidence="4 5">Belongs to the RlpA family.</text>
</comment>
<feature type="domain" description="SPOR" evidence="7">
    <location>
        <begin position="187"/>
        <end position="257"/>
    </location>
</feature>
<dbReference type="HAMAP" id="MF_02071">
    <property type="entry name" value="RlpA"/>
    <property type="match status" value="1"/>
</dbReference>
<dbReference type="InterPro" id="IPR007730">
    <property type="entry name" value="SPOR-like_dom"/>
</dbReference>
<gene>
    <name evidence="4" type="primary">rlpA</name>
    <name evidence="8" type="ORF">CWI73_00270</name>
</gene>
<comment type="caution">
    <text evidence="8">The sequence shown here is derived from an EMBL/GenBank/DDBJ whole genome shotgun (WGS) entry which is preliminary data.</text>
</comment>
<dbReference type="SUPFAM" id="SSF50685">
    <property type="entry name" value="Barwin-like endoglucanases"/>
    <property type="match status" value="1"/>
</dbReference>
<dbReference type="GO" id="GO:0071555">
    <property type="term" value="P:cell wall organization"/>
    <property type="evidence" value="ECO:0007669"/>
    <property type="project" value="UniProtKB-KW"/>
</dbReference>
<evidence type="ECO:0000313" key="9">
    <source>
        <dbReference type="Proteomes" id="UP000288361"/>
    </source>
</evidence>
<dbReference type="PANTHER" id="PTHR34183:SF1">
    <property type="entry name" value="ENDOLYTIC PEPTIDOGLYCAN TRANSGLYCOSYLASE RLPA"/>
    <property type="match status" value="1"/>
</dbReference>
<dbReference type="InterPro" id="IPR009009">
    <property type="entry name" value="RlpA-like_DPBB"/>
</dbReference>